<sequence length="134" mass="15380">MYSKNFKDKVTFVSEECEFTPCGWAKIEGEFFPLGYKVVTADLRSLGLRKNPNIMTFPIGEWAMQPEEFIIPGKEDFGGIWTALHKGSIATLQNYMQEKYDIKTRAFLTAMKRPVYANSYRIKSAGVMLLTEIF</sequence>
<reference evidence="1 2" key="1">
    <citation type="journal article" date="2015" name="Nature">
        <title>rRNA introns, odd ribosomes, and small enigmatic genomes across a large radiation of phyla.</title>
        <authorList>
            <person name="Brown C.T."/>
            <person name="Hug L.A."/>
            <person name="Thomas B.C."/>
            <person name="Sharon I."/>
            <person name="Castelle C.J."/>
            <person name="Singh A."/>
            <person name="Wilkins M.J."/>
            <person name="Williams K.H."/>
            <person name="Banfield J.F."/>
        </authorList>
    </citation>
    <scope>NUCLEOTIDE SEQUENCE [LARGE SCALE GENOMIC DNA]</scope>
</reference>
<gene>
    <name evidence="1" type="ORF">UW35_C0042G0006</name>
</gene>
<dbReference type="EMBL" id="LCHZ01000042">
    <property type="protein sequence ID" value="KKT45160.1"/>
    <property type="molecule type" value="Genomic_DNA"/>
</dbReference>
<dbReference type="STRING" id="1618404.UW35_C0042G0006"/>
<organism evidence="1 2">
    <name type="scientific">Candidatus Collierbacteria bacterium GW2011_GWF2_44_15</name>
    <dbReference type="NCBI Taxonomy" id="1618404"/>
    <lineage>
        <taxon>Bacteria</taxon>
        <taxon>Candidatus Collieribacteriota</taxon>
    </lineage>
</organism>
<evidence type="ECO:0000313" key="2">
    <source>
        <dbReference type="Proteomes" id="UP000033861"/>
    </source>
</evidence>
<comment type="caution">
    <text evidence="1">The sequence shown here is derived from an EMBL/GenBank/DDBJ whole genome shotgun (WGS) entry which is preliminary data.</text>
</comment>
<dbReference type="Proteomes" id="UP000033861">
    <property type="component" value="Unassembled WGS sequence"/>
</dbReference>
<evidence type="ECO:0000313" key="1">
    <source>
        <dbReference type="EMBL" id="KKT45160.1"/>
    </source>
</evidence>
<dbReference type="AlphaFoldDB" id="A0A0G1HEA7"/>
<name>A0A0G1HEA7_9BACT</name>
<protein>
    <submittedName>
        <fullName evidence="1">Uncharacterized protein</fullName>
    </submittedName>
</protein>
<accession>A0A0G1HEA7</accession>
<proteinExistence type="predicted"/>